<accession>A0ACC3C333</accession>
<evidence type="ECO:0000313" key="1">
    <source>
        <dbReference type="EMBL" id="KAK1864706.1"/>
    </source>
</evidence>
<dbReference type="EMBL" id="CM020619">
    <property type="protein sequence ID" value="KAK1864706.1"/>
    <property type="molecule type" value="Genomic_DNA"/>
</dbReference>
<dbReference type="Proteomes" id="UP000798662">
    <property type="component" value="Chromosome 2"/>
</dbReference>
<keyword evidence="2" id="KW-1185">Reference proteome</keyword>
<sequence length="939" mass="95276">MDNTRAAASATIAAPPPPRAVGCEADPIRIVLVGDAGVAIATRREALRTAHAVIIVYDLSAGEPTARRSLSMPGADGEAKAVEEEEEDEKDSDEKALPPKHGSLGRVRSAWLPVVRATARRGTPVVLAGTKLDLVPPASPVASSAAVSPPGGTPEAGAEIETGGETVAQVGAEVGAPDSADTKPQPAAPVTAAPATVPSDDAVAALQAAQAAVMAKDGGIEVIVICSPVSGCYNVAAVFHYATASVIYPSGPLYHDSSPVLRPRAAAALHAIFHACDVDRDGLLSDAEMAAFQASCLHEPLTDDGVSTVKETLAETCPTGLRPLSTGTGGGGSSATGITPGGFVSLHTIIARNGRLDTLWRVVRSHGYDNSLRRVGDWDPARGLPPPLVPRGGGVARVLSPEAEAFLRRFHAGIVDAATATAVATGGATLTDLLATSGASMSTIDAAFAGSPVHPFRRSLVGGDLDAAAAGEDMSPRAGGGCADVEPHWEEGAPLDTRGWVGSTLETLLPGPVDASARMTEDAWVAAWGVAVATEPDAALTALAHIGYCSVLRPCAAPASAASASTAVPATGSKHTHKAKEHHHKTQHHHGGGTGGATAGRATAPPAAVAIDARRPSPPVLLTAPRRREIESYNVARPLLVAYLFGGAGSGKTQVARALVGAPFAAAASPATAVVPPPPRGEHPTIVGGVWADVHPDWGGGRRLLLVREVGSGLEGPTLASPALEAADVAVLVFDAADADSLDAATSLHRQVVAAAPRLPTVFVAAKADLLDSSDSSSDDSSGSAEDSDDDDDADADAEGQADPDDDSPAARRRAHRVRRRARHAVVADADAYCDAEDLSTAVRVAAASGDPEDGAEVARMVVGVATHPHLACPRLDPPTAADAAGGEDKQRSRRPPTSSTRAVAVKAVVAAAAVAVTVVVAKRLYSWYVSRPPSAAAA</sequence>
<reference evidence="1" key="1">
    <citation type="submission" date="2019-11" db="EMBL/GenBank/DDBJ databases">
        <title>Nori genome reveals adaptations in red seaweeds to the harsh intertidal environment.</title>
        <authorList>
            <person name="Wang D."/>
            <person name="Mao Y."/>
        </authorList>
    </citation>
    <scope>NUCLEOTIDE SEQUENCE</scope>
    <source>
        <tissue evidence="1">Gametophyte</tissue>
    </source>
</reference>
<comment type="caution">
    <text evidence="1">The sequence shown here is derived from an EMBL/GenBank/DDBJ whole genome shotgun (WGS) entry which is preliminary data.</text>
</comment>
<protein>
    <submittedName>
        <fullName evidence="1">Uncharacterized protein</fullName>
    </submittedName>
</protein>
<organism evidence="1 2">
    <name type="scientific">Pyropia yezoensis</name>
    <name type="common">Susabi-nori</name>
    <name type="synonym">Porphyra yezoensis</name>
    <dbReference type="NCBI Taxonomy" id="2788"/>
    <lineage>
        <taxon>Eukaryota</taxon>
        <taxon>Rhodophyta</taxon>
        <taxon>Bangiophyceae</taxon>
        <taxon>Bangiales</taxon>
        <taxon>Bangiaceae</taxon>
        <taxon>Pyropia</taxon>
    </lineage>
</organism>
<proteinExistence type="predicted"/>
<gene>
    <name evidence="1" type="ORF">I4F81_007250</name>
</gene>
<evidence type="ECO:0000313" key="2">
    <source>
        <dbReference type="Proteomes" id="UP000798662"/>
    </source>
</evidence>
<name>A0ACC3C333_PYRYE</name>